<feature type="transmembrane region" description="Helical" evidence="2">
    <location>
        <begin position="164"/>
        <end position="191"/>
    </location>
</feature>
<evidence type="ECO:0000256" key="2">
    <source>
        <dbReference type="SAM" id="Phobius"/>
    </source>
</evidence>
<dbReference type="InterPro" id="IPR021798">
    <property type="entry name" value="AftD_N"/>
</dbReference>
<evidence type="ECO:0000256" key="1">
    <source>
        <dbReference type="SAM" id="MobiDB-lite"/>
    </source>
</evidence>
<feature type="transmembrane region" description="Helical" evidence="2">
    <location>
        <begin position="898"/>
        <end position="917"/>
    </location>
</feature>
<keyword evidence="3" id="KW-0732">Signal</keyword>
<proteinExistence type="predicted"/>
<dbReference type="GO" id="GO:0016740">
    <property type="term" value="F:transferase activity"/>
    <property type="evidence" value="ECO:0007669"/>
    <property type="project" value="UniProtKB-KW"/>
</dbReference>
<feature type="transmembrane region" description="Helical" evidence="2">
    <location>
        <begin position="198"/>
        <end position="218"/>
    </location>
</feature>
<keyword evidence="5" id="KW-0808">Transferase</keyword>
<feature type="transmembrane region" description="Helical" evidence="2">
    <location>
        <begin position="88"/>
        <end position="109"/>
    </location>
</feature>
<sequence length="968" mass="101796">MRAGARHAAAWLLAALIAWTQPWGRVAADTKHDLAADPWGFLAGAASAYTDVFTLGQIQNQAYGYLWPQGLFFALTDFLPDWVAQRCWWTLVVGVGFSGMLVLLGRLGFRGWGALLPAAVYVLSPRTLTTLTAISSETWPVMLAPWVVAPLIRARGWPALARSLLAVACMGAVNATATIAACVPAAVVLLWSKRWRGFLAWGAGCVAVSAWWIGPLLVMGRFAAPFTEFIESATVTTAWTNPVEVLRGVTHWTPFVDTERAAGHLLVTSPVFVVATIAVAAVGLVGVRRRPMWVAMLAVGLIAVCALPIPLLDGPLAAFRNVHKFDPLIRLPLAVGFAAVVHGLRPVKFAAGVAVVAVACAPAWTGRLLPEGHYAQVPAYWQEAANFINEHGQETRTLIVPPAPFARQDWGWTRDEVLQPLLDVPWATRDAVPLIAPEAIRGLDGLMAVLAEDSLPPEGQATALTAAGFGILVLREDTPDEQRERLHELGDVHRFGEVDVVVVDSGAGPTWARDYPTVAGGEEAVALVRAITGTEHMRLAGPGEPAHITTDTPLLVARNYGSGDASAPLAHPSEGADVANRVADYPSHADPIPVTETGGHVRASSSAADATSFGGPNPGQSLNALADGNPDTAWWPTAGAGAGEWIEVEAGSSISITATDDTTVLVGDTPTHLRGGIPRDVPAGRITLTERVGIAEVSPLRRVIEVEGPGDIILQDLLPRTGHLHRIVTAHGDYTLRAPGPVTIDGREVEPGASLRLDGRHELRTDSAWVWLDTDTPAPAAEPVWVTQRAAGPGLPGTLIDAHVRALPTADPEATVGADFAGNSWYRWSLLGGGALALIAVAVCAWGARRPAAVGEGALPGWVAPVLVAVAGAAISGWAGLAAVLGTWAVLRWTTLRAAPLTCVLLGIAATWLARAPWPADNYAGHTTALALLGLAAVACAVPPPRRTTPPPPTSRQESPQGPVGTTH</sequence>
<feature type="transmembrane region" description="Helical" evidence="2">
    <location>
        <begin position="868"/>
        <end position="891"/>
    </location>
</feature>
<dbReference type="EMBL" id="PDJF01000001">
    <property type="protein sequence ID" value="PFG27853.1"/>
    <property type="molecule type" value="Genomic_DNA"/>
</dbReference>
<dbReference type="InterPro" id="IPR000421">
    <property type="entry name" value="FA58C"/>
</dbReference>
<feature type="chain" id="PRO_5039297874" evidence="3">
    <location>
        <begin position="21"/>
        <end position="968"/>
    </location>
</feature>
<dbReference type="Pfam" id="PF11847">
    <property type="entry name" value="GT-C_AftD"/>
    <property type="match status" value="1"/>
</dbReference>
<feature type="transmembrane region" description="Helical" evidence="2">
    <location>
        <begin position="292"/>
        <end position="312"/>
    </location>
</feature>
<dbReference type="AlphaFoldDB" id="A0A2A9DMM6"/>
<keyword evidence="2" id="KW-0472">Membrane</keyword>
<dbReference type="OrthoDB" id="5242711at2"/>
<feature type="transmembrane region" description="Helical" evidence="2">
    <location>
        <begin position="261"/>
        <end position="285"/>
    </location>
</feature>
<gene>
    <name evidence="5" type="ORF">ATK06_0932</name>
</gene>
<evidence type="ECO:0000259" key="4">
    <source>
        <dbReference type="PROSITE" id="PS50022"/>
    </source>
</evidence>
<accession>A0A2A9DMM6</accession>
<dbReference type="STRING" id="1724.GCA_001044175_02426"/>
<protein>
    <submittedName>
        <fullName evidence="5">Arabinofuranan 3-O-arabinosyltransferase</fullName>
    </submittedName>
</protein>
<feature type="transmembrane region" description="Helical" evidence="2">
    <location>
        <begin position="327"/>
        <end position="344"/>
    </location>
</feature>
<reference evidence="5 6" key="1">
    <citation type="submission" date="2017-10" db="EMBL/GenBank/DDBJ databases">
        <title>Sequencing the genomes of 1000 actinobacteria strains.</title>
        <authorList>
            <person name="Klenk H.-P."/>
        </authorList>
    </citation>
    <scope>NUCLEOTIDE SEQUENCE [LARGE SCALE GENOMIC DNA]</scope>
    <source>
        <strain evidence="5 6">DSM 20688</strain>
    </source>
</reference>
<feature type="signal peptide" evidence="3">
    <location>
        <begin position="1"/>
        <end position="20"/>
    </location>
</feature>
<dbReference type="Proteomes" id="UP000221653">
    <property type="component" value="Unassembled WGS sequence"/>
</dbReference>
<keyword evidence="6" id="KW-1185">Reference proteome</keyword>
<organism evidence="5 6">
    <name type="scientific">Corynebacterium renale</name>
    <dbReference type="NCBI Taxonomy" id="1724"/>
    <lineage>
        <taxon>Bacteria</taxon>
        <taxon>Bacillati</taxon>
        <taxon>Actinomycetota</taxon>
        <taxon>Actinomycetes</taxon>
        <taxon>Mycobacteriales</taxon>
        <taxon>Corynebacteriaceae</taxon>
        <taxon>Corynebacterium</taxon>
    </lineage>
</organism>
<feature type="region of interest" description="Disordered" evidence="1">
    <location>
        <begin position="944"/>
        <end position="968"/>
    </location>
</feature>
<feature type="region of interest" description="Disordered" evidence="1">
    <location>
        <begin position="594"/>
        <end position="628"/>
    </location>
</feature>
<name>A0A2A9DMM6_9CORY</name>
<feature type="domain" description="F5/8 type C" evidence="4">
    <location>
        <begin position="589"/>
        <end position="658"/>
    </location>
</feature>
<comment type="caution">
    <text evidence="5">The sequence shown here is derived from an EMBL/GenBank/DDBJ whole genome shotgun (WGS) entry which is preliminary data.</text>
</comment>
<evidence type="ECO:0000313" key="5">
    <source>
        <dbReference type="EMBL" id="PFG27853.1"/>
    </source>
</evidence>
<keyword evidence="2" id="KW-1133">Transmembrane helix</keyword>
<dbReference type="PROSITE" id="PS50022">
    <property type="entry name" value="FA58C_3"/>
    <property type="match status" value="1"/>
</dbReference>
<feature type="compositionally biased region" description="Pro residues" evidence="1">
    <location>
        <begin position="944"/>
        <end position="954"/>
    </location>
</feature>
<keyword evidence="2" id="KW-0812">Transmembrane</keyword>
<evidence type="ECO:0000256" key="3">
    <source>
        <dbReference type="SAM" id="SignalP"/>
    </source>
</evidence>
<feature type="compositionally biased region" description="Polar residues" evidence="1">
    <location>
        <begin position="955"/>
        <end position="968"/>
    </location>
</feature>
<feature type="transmembrane region" description="Helical" evidence="2">
    <location>
        <begin position="828"/>
        <end position="848"/>
    </location>
</feature>
<evidence type="ECO:0000313" key="6">
    <source>
        <dbReference type="Proteomes" id="UP000221653"/>
    </source>
</evidence>